<keyword evidence="1" id="KW-0812">Transmembrane</keyword>
<dbReference type="PANTHER" id="PTHR36851:SF1">
    <property type="entry name" value="GLYCO_TRANS_2-LIKE DOMAIN-CONTAINING PROTEIN"/>
    <property type="match status" value="1"/>
</dbReference>
<evidence type="ECO:0000313" key="2">
    <source>
        <dbReference type="EMBL" id="OGF22902.1"/>
    </source>
</evidence>
<keyword evidence="1" id="KW-1133">Transmembrane helix</keyword>
<name>A0A1F5S8L3_9BACT</name>
<sequence length="505" mass="59035">MIESKSKLHRLYEILPGALIWVTFILVIILSFFRPIWAIIFVIAFDFYWLLKVLYTLIWLLIGWRKYRQAIKADWLEELKKLKPEDCPNNLKSKNHEDYYHLIFLPTLREPFEIIDNAFKALCDAKYDSKKFIVVLTGEEIDKDNYWPIARRIEEKYKNNFFRLIVIIHNLMPGDLQGKGANVHWAGKKAKEVIDDLGIDYEKIIVSNFDVDTCVHPQYYAYLTLKYLTNRDPLRRSYQPVTLYNNNIWESPFLIRIAHNSTTFWLLTELVRPERLVTFSSHSMPFQALVDVGFWQRDMVSEDSRITWQCMATYDGGYSVEPMHIPVSMDTVYSGKLWPSLKGQYKQHRRWAYGMENFPYIMMNIWSNKKIAFSRRLAYAFRQLEGGFSWATAPIIIFLLGILPLYFADQAVKNTVLAQNAPVVLLYLMNSAMIGLAVSAILCAILLPPRPKDSPWWTYIIMAAQWIAFPICMIIFGSIPATDAQTRLMLGKYMGFNVTEKGRKK</sequence>
<feature type="transmembrane region" description="Helical" evidence="1">
    <location>
        <begin position="39"/>
        <end position="62"/>
    </location>
</feature>
<accession>A0A1F5S8L3</accession>
<reference evidence="2 3" key="1">
    <citation type="journal article" date="2016" name="Nat. Commun.">
        <title>Thousands of microbial genomes shed light on interconnected biogeochemical processes in an aquifer system.</title>
        <authorList>
            <person name="Anantharaman K."/>
            <person name="Brown C.T."/>
            <person name="Hug L.A."/>
            <person name="Sharon I."/>
            <person name="Castelle C.J."/>
            <person name="Probst A.J."/>
            <person name="Thomas B.C."/>
            <person name="Singh A."/>
            <person name="Wilkins M.J."/>
            <person name="Karaoz U."/>
            <person name="Brodie E.L."/>
            <person name="Williams K.H."/>
            <person name="Hubbard S.S."/>
            <person name="Banfield J.F."/>
        </authorList>
    </citation>
    <scope>NUCLEOTIDE SEQUENCE [LARGE SCALE GENOMIC DNA]</scope>
</reference>
<comment type="caution">
    <text evidence="2">The sequence shown here is derived from an EMBL/GenBank/DDBJ whole genome shotgun (WGS) entry which is preliminary data.</text>
</comment>
<feature type="transmembrane region" description="Helical" evidence="1">
    <location>
        <begin position="12"/>
        <end position="33"/>
    </location>
</feature>
<feature type="transmembrane region" description="Helical" evidence="1">
    <location>
        <begin position="387"/>
        <end position="407"/>
    </location>
</feature>
<evidence type="ECO:0000313" key="3">
    <source>
        <dbReference type="Proteomes" id="UP000178323"/>
    </source>
</evidence>
<keyword evidence="1" id="KW-0472">Membrane</keyword>
<dbReference type="Gene3D" id="3.90.550.10">
    <property type="entry name" value="Spore Coat Polysaccharide Biosynthesis Protein SpsA, Chain A"/>
    <property type="match status" value="1"/>
</dbReference>
<evidence type="ECO:0000256" key="1">
    <source>
        <dbReference type="SAM" id="Phobius"/>
    </source>
</evidence>
<dbReference type="SUPFAM" id="SSF53448">
    <property type="entry name" value="Nucleotide-diphospho-sugar transferases"/>
    <property type="match status" value="1"/>
</dbReference>
<dbReference type="EMBL" id="MFFS01000009">
    <property type="protein sequence ID" value="OGF22902.1"/>
    <property type="molecule type" value="Genomic_DNA"/>
</dbReference>
<feature type="transmembrane region" description="Helical" evidence="1">
    <location>
        <begin position="459"/>
        <end position="479"/>
    </location>
</feature>
<dbReference type="InterPro" id="IPR029044">
    <property type="entry name" value="Nucleotide-diphossugar_trans"/>
</dbReference>
<gene>
    <name evidence="2" type="ORF">A2Y83_00860</name>
</gene>
<dbReference type="STRING" id="1797985.A2Y83_00860"/>
<protein>
    <submittedName>
        <fullName evidence="2">Uncharacterized protein</fullName>
    </submittedName>
</protein>
<feature type="transmembrane region" description="Helical" evidence="1">
    <location>
        <begin position="427"/>
        <end position="447"/>
    </location>
</feature>
<organism evidence="2 3">
    <name type="scientific">Candidatus Falkowbacteria bacterium RBG_13_39_14</name>
    <dbReference type="NCBI Taxonomy" id="1797985"/>
    <lineage>
        <taxon>Bacteria</taxon>
        <taxon>Candidatus Falkowiibacteriota</taxon>
    </lineage>
</organism>
<dbReference type="AlphaFoldDB" id="A0A1F5S8L3"/>
<proteinExistence type="predicted"/>
<dbReference type="Proteomes" id="UP000178323">
    <property type="component" value="Unassembled WGS sequence"/>
</dbReference>
<dbReference type="PANTHER" id="PTHR36851">
    <property type="entry name" value="UNNAMED PRODUCT"/>
    <property type="match status" value="1"/>
</dbReference>